<gene>
    <name evidence="1" type="ORF">M23134_02260</name>
</gene>
<proteinExistence type="predicted"/>
<dbReference type="RefSeq" id="WP_002696609.1">
    <property type="nucleotide sequence ID" value="NZ_AAWS01000012.1"/>
</dbReference>
<organism evidence="1 2">
    <name type="scientific">Microscilla marina ATCC 23134</name>
    <dbReference type="NCBI Taxonomy" id="313606"/>
    <lineage>
        <taxon>Bacteria</taxon>
        <taxon>Pseudomonadati</taxon>
        <taxon>Bacteroidota</taxon>
        <taxon>Cytophagia</taxon>
        <taxon>Cytophagales</taxon>
        <taxon>Microscillaceae</taxon>
        <taxon>Microscilla</taxon>
    </lineage>
</organism>
<reference evidence="1 2" key="1">
    <citation type="submission" date="2007-01" db="EMBL/GenBank/DDBJ databases">
        <authorList>
            <person name="Haygood M."/>
            <person name="Podell S."/>
            <person name="Anderson C."/>
            <person name="Hopkinson B."/>
            <person name="Roe K."/>
            <person name="Barbeau K."/>
            <person name="Gaasterland T."/>
            <person name="Ferriera S."/>
            <person name="Johnson J."/>
            <person name="Kravitz S."/>
            <person name="Beeson K."/>
            <person name="Sutton G."/>
            <person name="Rogers Y.-H."/>
            <person name="Friedman R."/>
            <person name="Frazier M."/>
            <person name="Venter J.C."/>
        </authorList>
    </citation>
    <scope>NUCLEOTIDE SEQUENCE [LARGE SCALE GENOMIC DNA]</scope>
    <source>
        <strain evidence="1 2">ATCC 23134</strain>
    </source>
</reference>
<accession>A1ZK43</accession>
<evidence type="ECO:0000313" key="2">
    <source>
        <dbReference type="Proteomes" id="UP000004095"/>
    </source>
</evidence>
<dbReference type="InterPro" id="IPR054219">
    <property type="entry name" value="DUF6939"/>
</dbReference>
<name>A1ZK43_MICM2</name>
<keyword evidence="2" id="KW-1185">Reference proteome</keyword>
<dbReference type="AlphaFoldDB" id="A1ZK43"/>
<comment type="caution">
    <text evidence="1">The sequence shown here is derived from an EMBL/GenBank/DDBJ whole genome shotgun (WGS) entry which is preliminary data.</text>
</comment>
<protein>
    <submittedName>
        <fullName evidence="1">Uncharacterized protein</fullName>
    </submittedName>
</protein>
<sequence>MIIVKHKSTPQASFDKRYPEYKIIDVTSKAPTPFVKLSPFYPIGDIPVPLSEGHFAQSVEGIWQGLKVFETASIDLKKLEVTTMKGLKRTVRKFGNVKGHQAGVNNHNLLPYIIARKQIYLPAYRWVLDHKVSDVLQLIKNEAEQHPIILLDYETNGDVENASKPLSHAYLVKYYLENNFPV</sequence>
<dbReference type="Pfam" id="PF22075">
    <property type="entry name" value="DUF6939"/>
    <property type="match status" value="1"/>
</dbReference>
<dbReference type="EMBL" id="AAWS01000012">
    <property type="protein sequence ID" value="EAY29069.1"/>
    <property type="molecule type" value="Genomic_DNA"/>
</dbReference>
<dbReference type="eggNOG" id="ENOG502ZV7C">
    <property type="taxonomic scope" value="Bacteria"/>
</dbReference>
<dbReference type="Proteomes" id="UP000004095">
    <property type="component" value="Unassembled WGS sequence"/>
</dbReference>
<dbReference type="OrthoDB" id="797104at2"/>
<evidence type="ECO:0000313" key="1">
    <source>
        <dbReference type="EMBL" id="EAY29069.1"/>
    </source>
</evidence>